<proteinExistence type="predicted"/>
<dbReference type="EMBL" id="LEKV01005361">
    <property type="protein sequence ID" value="KVH88619.1"/>
    <property type="molecule type" value="Genomic_DNA"/>
</dbReference>
<accession>A0A103XDF3</accession>
<keyword evidence="3" id="KW-1185">Reference proteome</keyword>
<comment type="caution">
    <text evidence="2">The sequence shown here is derived from an EMBL/GenBank/DDBJ whole genome shotgun (WGS) entry which is preliminary data.</text>
</comment>
<dbReference type="AlphaFoldDB" id="A0A103XDF3"/>
<evidence type="ECO:0000313" key="2">
    <source>
        <dbReference type="EMBL" id="KVH88619.1"/>
    </source>
</evidence>
<dbReference type="OMA" id="INIAIWC"/>
<evidence type="ECO:0008006" key="4">
    <source>
        <dbReference type="Google" id="ProtNLM"/>
    </source>
</evidence>
<name>A0A103XDF3_CYNCS</name>
<dbReference type="STRING" id="59895.A0A103XDF3"/>
<evidence type="ECO:0000256" key="1">
    <source>
        <dbReference type="ARBA" id="ARBA00022729"/>
    </source>
</evidence>
<dbReference type="PANTHER" id="PTHR47976:SF27">
    <property type="entry name" value="RECEPTOR-LIKE SERINE_THREONINE-PROTEIN KINASE"/>
    <property type="match status" value="1"/>
</dbReference>
<dbReference type="Proteomes" id="UP000243975">
    <property type="component" value="Unassembled WGS sequence"/>
</dbReference>
<sequence>MTVNDQNKRRNLETQVSNVEEIVQSSWVYKCFERGQLDVLVGHDEQVDKETLERLVKVGLWCIQDEPARRPSIKCVLLMLEGITDLATPPSPTSTC</sequence>
<protein>
    <recommendedName>
        <fullName evidence="4">Concanavalin A-like lectin/glucanase, subgroup</fullName>
    </recommendedName>
</protein>
<organism evidence="2 3">
    <name type="scientific">Cynara cardunculus var. scolymus</name>
    <name type="common">Globe artichoke</name>
    <name type="synonym">Cynara scolymus</name>
    <dbReference type="NCBI Taxonomy" id="59895"/>
    <lineage>
        <taxon>Eukaryota</taxon>
        <taxon>Viridiplantae</taxon>
        <taxon>Streptophyta</taxon>
        <taxon>Embryophyta</taxon>
        <taxon>Tracheophyta</taxon>
        <taxon>Spermatophyta</taxon>
        <taxon>Magnoliopsida</taxon>
        <taxon>eudicotyledons</taxon>
        <taxon>Gunneridae</taxon>
        <taxon>Pentapetalae</taxon>
        <taxon>asterids</taxon>
        <taxon>campanulids</taxon>
        <taxon>Asterales</taxon>
        <taxon>Asteraceae</taxon>
        <taxon>Carduoideae</taxon>
        <taxon>Cardueae</taxon>
        <taxon>Carduinae</taxon>
        <taxon>Cynara</taxon>
    </lineage>
</organism>
<dbReference type="Gramene" id="KVH88619">
    <property type="protein sequence ID" value="KVH88619"/>
    <property type="gene ID" value="Ccrd_026299"/>
</dbReference>
<evidence type="ECO:0000313" key="3">
    <source>
        <dbReference type="Proteomes" id="UP000243975"/>
    </source>
</evidence>
<keyword evidence="1" id="KW-0732">Signal</keyword>
<gene>
    <name evidence="2" type="ORF">Ccrd_026299</name>
</gene>
<dbReference type="Gene3D" id="1.10.510.10">
    <property type="entry name" value="Transferase(Phosphotransferase) domain 1"/>
    <property type="match status" value="1"/>
</dbReference>
<dbReference type="PANTHER" id="PTHR47976">
    <property type="entry name" value="G-TYPE LECTIN S-RECEPTOR-LIKE SERINE/THREONINE-PROTEIN KINASE SD2-5"/>
    <property type="match status" value="1"/>
</dbReference>
<dbReference type="InterPro" id="IPR051343">
    <property type="entry name" value="G-type_lectin_kinases/EP1-like"/>
</dbReference>
<reference evidence="2 3" key="1">
    <citation type="journal article" date="2016" name="Sci. Rep.">
        <title>The genome sequence of the outbreeding globe artichoke constructed de novo incorporating a phase-aware low-pass sequencing strategy of F1 progeny.</title>
        <authorList>
            <person name="Scaglione D."/>
            <person name="Reyes-Chin-Wo S."/>
            <person name="Acquadro A."/>
            <person name="Froenicke L."/>
            <person name="Portis E."/>
            <person name="Beitel C."/>
            <person name="Tirone M."/>
            <person name="Mauro R."/>
            <person name="Lo Monaco A."/>
            <person name="Mauromicale G."/>
            <person name="Faccioli P."/>
            <person name="Cattivelli L."/>
            <person name="Rieseberg L."/>
            <person name="Michelmore R."/>
            <person name="Lanteri S."/>
        </authorList>
    </citation>
    <scope>NUCLEOTIDE SEQUENCE [LARGE SCALE GENOMIC DNA]</scope>
    <source>
        <strain evidence="2">2C</strain>
    </source>
</reference>